<evidence type="ECO:0000256" key="6">
    <source>
        <dbReference type="SAM" id="Coils"/>
    </source>
</evidence>
<dbReference type="PROSITE" id="PS01071">
    <property type="entry name" value="GRPE"/>
    <property type="match status" value="1"/>
</dbReference>
<keyword evidence="2 3" id="KW-0143">Chaperone</keyword>
<dbReference type="AlphaFoldDB" id="A0AAJ1PU65"/>
<dbReference type="EMBL" id="JASDDP010000021">
    <property type="protein sequence ID" value="MDJ1645920.1"/>
    <property type="molecule type" value="Genomic_DNA"/>
</dbReference>
<evidence type="ECO:0000256" key="3">
    <source>
        <dbReference type="HAMAP-Rule" id="MF_01151"/>
    </source>
</evidence>
<evidence type="ECO:0000256" key="1">
    <source>
        <dbReference type="ARBA" id="ARBA00009054"/>
    </source>
</evidence>
<evidence type="ECO:0000256" key="7">
    <source>
        <dbReference type="SAM" id="MobiDB-lite"/>
    </source>
</evidence>
<accession>A0AAJ1PU65</accession>
<comment type="subunit">
    <text evidence="3">Homodimer.</text>
</comment>
<feature type="region of interest" description="Disordered" evidence="7">
    <location>
        <begin position="1"/>
        <end position="21"/>
    </location>
</feature>
<comment type="subcellular location">
    <subcellularLocation>
        <location evidence="3">Cytoplasm</location>
    </subcellularLocation>
</comment>
<dbReference type="SUPFAM" id="SSF58014">
    <property type="entry name" value="Coiled-coil domain of nucleotide exchange factor GrpE"/>
    <property type="match status" value="1"/>
</dbReference>
<keyword evidence="9" id="KW-1185">Reference proteome</keyword>
<comment type="function">
    <text evidence="3 4">Participates actively in the response to hyperosmotic and heat shock by preventing the aggregation of stress-denatured proteins, in association with DnaK and GrpE. It is the nucleotide exchange factor for DnaK and may function as a thermosensor. Unfolded proteins bind initially to DnaJ; upon interaction with the DnaJ-bound protein, DnaK hydrolyzes its bound ATP, resulting in the formation of a stable complex. GrpE releases ADP from DnaK; ATP binding to DnaK triggers the release of the substrate protein, thus completing the reaction cycle. Several rounds of ATP-dependent interactions between DnaJ, DnaK and GrpE are required for fully efficient folding.</text>
</comment>
<dbReference type="InterPro" id="IPR009012">
    <property type="entry name" value="GrpE_head"/>
</dbReference>
<dbReference type="SUPFAM" id="SSF51064">
    <property type="entry name" value="Head domain of nucleotide exchange factor GrpE"/>
    <property type="match status" value="1"/>
</dbReference>
<reference evidence="8" key="1">
    <citation type="submission" date="2023-05" db="EMBL/GenBank/DDBJ databases">
        <title>Mycoplasma phocimorsus sp. nov., isolated from Scandinavian patients with seal finger or septic arthritis after contact with seals.</title>
        <authorList>
            <person name="Skafte-Holm A."/>
            <person name="Pedersen T.R."/>
            <person name="Froelund M."/>
            <person name="Stegger M."/>
            <person name="Qvortrup K."/>
            <person name="Michaels D.L."/>
            <person name="Brown D.R."/>
            <person name="Jensen J.S."/>
        </authorList>
    </citation>
    <scope>NUCLEOTIDE SEQUENCE</scope>
    <source>
        <strain evidence="8">M5725</strain>
    </source>
</reference>
<comment type="similarity">
    <text evidence="1 3 5">Belongs to the GrpE family.</text>
</comment>
<dbReference type="Pfam" id="PF01025">
    <property type="entry name" value="GrpE"/>
    <property type="match status" value="1"/>
</dbReference>
<name>A0AAJ1PU65_9MOLU</name>
<dbReference type="Gene3D" id="3.90.20.20">
    <property type="match status" value="1"/>
</dbReference>
<dbReference type="GO" id="GO:0051082">
    <property type="term" value="F:unfolded protein binding"/>
    <property type="evidence" value="ECO:0007669"/>
    <property type="project" value="TreeGrafter"/>
</dbReference>
<dbReference type="RefSeq" id="WP_283827328.1">
    <property type="nucleotide sequence ID" value="NZ_JASDDP010000021.1"/>
</dbReference>
<keyword evidence="3 4" id="KW-0346">Stress response</keyword>
<dbReference type="GO" id="GO:0000774">
    <property type="term" value="F:adenyl-nucleotide exchange factor activity"/>
    <property type="evidence" value="ECO:0007669"/>
    <property type="project" value="InterPro"/>
</dbReference>
<dbReference type="GO" id="GO:0005737">
    <property type="term" value="C:cytoplasm"/>
    <property type="evidence" value="ECO:0007669"/>
    <property type="project" value="UniProtKB-SubCell"/>
</dbReference>
<dbReference type="InterPro" id="IPR000740">
    <property type="entry name" value="GrpE"/>
</dbReference>
<dbReference type="PRINTS" id="PR00773">
    <property type="entry name" value="GRPEPROTEIN"/>
</dbReference>
<sequence length="246" mass="27928">MSKNENNNKHEKNKNKSCQQQNNNSKIVKNCNLECAQNKENGNNIQHEDFVAKSAQLEKENAALNSEIELLKKKLLNTELEVSSLKVKINQVNESFIEKSKELSVKASKQLKDAEEKNAMLLAQEKKNIKMYGNQSFYEKLLPIFISFDTAINLGMNGNNEAVQRFCLGFEMLKKQMENAFFDNGITELVIKAGEEFDAHKATATMFEPEAKKNQVVEVLTKGYMLHDRVIIPAHVKIGTKGEDNE</sequence>
<dbReference type="InterPro" id="IPR013805">
    <property type="entry name" value="GrpE_CC"/>
</dbReference>
<keyword evidence="3" id="KW-0963">Cytoplasm</keyword>
<proteinExistence type="inferred from homology"/>
<evidence type="ECO:0000313" key="9">
    <source>
        <dbReference type="Proteomes" id="UP001224428"/>
    </source>
</evidence>
<evidence type="ECO:0000256" key="5">
    <source>
        <dbReference type="RuleBase" id="RU004478"/>
    </source>
</evidence>
<dbReference type="PANTHER" id="PTHR21237">
    <property type="entry name" value="GRPE PROTEIN"/>
    <property type="match status" value="1"/>
</dbReference>
<comment type="caution">
    <text evidence="8">The sequence shown here is derived from an EMBL/GenBank/DDBJ whole genome shotgun (WGS) entry which is preliminary data.</text>
</comment>
<dbReference type="GO" id="GO:0042803">
    <property type="term" value="F:protein homodimerization activity"/>
    <property type="evidence" value="ECO:0007669"/>
    <property type="project" value="InterPro"/>
</dbReference>
<organism evidence="8 9">
    <name type="scientific">Mycoplasma phocimorsus</name>
    <dbReference type="NCBI Taxonomy" id="3045839"/>
    <lineage>
        <taxon>Bacteria</taxon>
        <taxon>Bacillati</taxon>
        <taxon>Mycoplasmatota</taxon>
        <taxon>Mollicutes</taxon>
        <taxon>Mycoplasmataceae</taxon>
        <taxon>Mycoplasma</taxon>
    </lineage>
</organism>
<keyword evidence="6" id="KW-0175">Coiled coil</keyword>
<gene>
    <name evidence="3 8" type="primary">grpE</name>
    <name evidence="8" type="ORF">QLQ80_02390</name>
</gene>
<dbReference type="Proteomes" id="UP001224428">
    <property type="component" value="Unassembled WGS sequence"/>
</dbReference>
<dbReference type="GO" id="GO:0051087">
    <property type="term" value="F:protein-folding chaperone binding"/>
    <property type="evidence" value="ECO:0007669"/>
    <property type="project" value="InterPro"/>
</dbReference>
<feature type="coiled-coil region" evidence="6">
    <location>
        <begin position="47"/>
        <end position="124"/>
    </location>
</feature>
<evidence type="ECO:0000313" key="8">
    <source>
        <dbReference type="EMBL" id="MDJ1645920.1"/>
    </source>
</evidence>
<protein>
    <recommendedName>
        <fullName evidence="3 4">Protein GrpE</fullName>
    </recommendedName>
    <alternativeName>
        <fullName evidence="3">HSP-70 cofactor</fullName>
    </alternativeName>
</protein>
<dbReference type="GO" id="GO:0006457">
    <property type="term" value="P:protein folding"/>
    <property type="evidence" value="ECO:0007669"/>
    <property type="project" value="InterPro"/>
</dbReference>
<dbReference type="Gene3D" id="2.30.22.10">
    <property type="entry name" value="Head domain of nucleotide exchange factor GrpE"/>
    <property type="match status" value="1"/>
</dbReference>
<dbReference type="HAMAP" id="MF_01151">
    <property type="entry name" value="GrpE"/>
    <property type="match status" value="1"/>
</dbReference>
<dbReference type="PANTHER" id="PTHR21237:SF23">
    <property type="entry name" value="GRPE PROTEIN HOMOLOG, MITOCHONDRIAL"/>
    <property type="match status" value="1"/>
</dbReference>
<evidence type="ECO:0000256" key="2">
    <source>
        <dbReference type="ARBA" id="ARBA00023186"/>
    </source>
</evidence>
<feature type="compositionally biased region" description="Basic and acidic residues" evidence="7">
    <location>
        <begin position="1"/>
        <end position="10"/>
    </location>
</feature>
<evidence type="ECO:0000256" key="4">
    <source>
        <dbReference type="RuleBase" id="RU000639"/>
    </source>
</evidence>